<dbReference type="Pfam" id="PF03441">
    <property type="entry name" value="FAD_binding_7"/>
    <property type="match status" value="1"/>
</dbReference>
<evidence type="ECO:0000256" key="2">
    <source>
        <dbReference type="ARBA" id="ARBA00022630"/>
    </source>
</evidence>
<dbReference type="InterPro" id="IPR005101">
    <property type="entry name" value="Cryptochr/Photolyase_FAD-bd"/>
</dbReference>
<dbReference type="PRINTS" id="PR00147">
    <property type="entry name" value="DNAPHOTLYASE"/>
</dbReference>
<dbReference type="InterPro" id="IPR006050">
    <property type="entry name" value="DNA_photolyase_N"/>
</dbReference>
<dbReference type="Proteomes" id="UP001550535">
    <property type="component" value="Unassembled WGS sequence"/>
</dbReference>
<evidence type="ECO:0000313" key="8">
    <source>
        <dbReference type="Proteomes" id="UP001550535"/>
    </source>
</evidence>
<evidence type="ECO:0000256" key="5">
    <source>
        <dbReference type="RuleBase" id="RU004182"/>
    </source>
</evidence>
<dbReference type="InterPro" id="IPR002081">
    <property type="entry name" value="Cryptochrome/DNA_photolyase_1"/>
</dbReference>
<dbReference type="InterPro" id="IPR036155">
    <property type="entry name" value="Crypto/Photolyase_N_sf"/>
</dbReference>
<dbReference type="InterPro" id="IPR014729">
    <property type="entry name" value="Rossmann-like_a/b/a_fold"/>
</dbReference>
<dbReference type="Gene3D" id="3.40.50.620">
    <property type="entry name" value="HUPs"/>
    <property type="match status" value="1"/>
</dbReference>
<evidence type="ECO:0000256" key="4">
    <source>
        <dbReference type="ARBA" id="ARBA00022991"/>
    </source>
</evidence>
<keyword evidence="8" id="KW-1185">Reference proteome</keyword>
<dbReference type="PROSITE" id="PS00394">
    <property type="entry name" value="DNA_PHOTOLYASES_1_1"/>
    <property type="match status" value="1"/>
</dbReference>
<name>A0ABV2X3N2_9NOCA</name>
<evidence type="ECO:0000256" key="3">
    <source>
        <dbReference type="ARBA" id="ARBA00022827"/>
    </source>
</evidence>
<dbReference type="EMBL" id="JBEYBR010000002">
    <property type="protein sequence ID" value="MEU2120513.1"/>
    <property type="molecule type" value="Genomic_DNA"/>
</dbReference>
<keyword evidence="4 5" id="KW-0157">Chromophore</keyword>
<dbReference type="Gene3D" id="1.10.579.10">
    <property type="entry name" value="DNA Cyclobutane Dipyrimidine Photolyase, subunit A, domain 3"/>
    <property type="match status" value="1"/>
</dbReference>
<dbReference type="SUPFAM" id="SSF48173">
    <property type="entry name" value="Cryptochrome/photolyase FAD-binding domain"/>
    <property type="match status" value="1"/>
</dbReference>
<feature type="domain" description="Photolyase/cryptochrome alpha/beta" evidence="6">
    <location>
        <begin position="2"/>
        <end position="131"/>
    </location>
</feature>
<organism evidence="7 8">
    <name type="scientific">Nocardia niwae</name>
    <dbReference type="NCBI Taxonomy" id="626084"/>
    <lineage>
        <taxon>Bacteria</taxon>
        <taxon>Bacillati</taxon>
        <taxon>Actinomycetota</taxon>
        <taxon>Actinomycetes</taxon>
        <taxon>Mycobacteriales</taxon>
        <taxon>Nocardiaceae</taxon>
        <taxon>Nocardia</taxon>
    </lineage>
</organism>
<proteinExistence type="inferred from homology"/>
<dbReference type="SUPFAM" id="SSF52425">
    <property type="entry name" value="Cryptochrome/photolyase, N-terminal domain"/>
    <property type="match status" value="1"/>
</dbReference>
<keyword evidence="3 5" id="KW-0274">FAD</keyword>
<dbReference type="Pfam" id="PF00875">
    <property type="entry name" value="DNA_photolyase"/>
    <property type="match status" value="1"/>
</dbReference>
<dbReference type="Gene3D" id="1.25.40.80">
    <property type="match status" value="1"/>
</dbReference>
<evidence type="ECO:0000256" key="1">
    <source>
        <dbReference type="ARBA" id="ARBA00001974"/>
    </source>
</evidence>
<dbReference type="PANTHER" id="PTHR11455">
    <property type="entry name" value="CRYPTOCHROME"/>
    <property type="match status" value="1"/>
</dbReference>
<evidence type="ECO:0000313" key="7">
    <source>
        <dbReference type="EMBL" id="MEU2120513.1"/>
    </source>
</evidence>
<gene>
    <name evidence="7" type="ORF">ABZ507_01665</name>
</gene>
<protein>
    <submittedName>
        <fullName evidence="7">FAD-binding domain-containing protein</fullName>
    </submittedName>
</protein>
<reference evidence="7 8" key="1">
    <citation type="submission" date="2024-06" db="EMBL/GenBank/DDBJ databases">
        <title>The Natural Products Discovery Center: Release of the First 8490 Sequenced Strains for Exploring Actinobacteria Biosynthetic Diversity.</title>
        <authorList>
            <person name="Kalkreuter E."/>
            <person name="Kautsar S.A."/>
            <person name="Yang D."/>
            <person name="Bader C.D."/>
            <person name="Teijaro C.N."/>
            <person name="Fluegel L."/>
            <person name="Davis C.M."/>
            <person name="Simpson J.R."/>
            <person name="Lauterbach L."/>
            <person name="Steele A.D."/>
            <person name="Gui C."/>
            <person name="Meng S."/>
            <person name="Li G."/>
            <person name="Viehrig K."/>
            <person name="Ye F."/>
            <person name="Su P."/>
            <person name="Kiefer A.F."/>
            <person name="Nichols A."/>
            <person name="Cepeda A.J."/>
            <person name="Yan W."/>
            <person name="Fan B."/>
            <person name="Jiang Y."/>
            <person name="Adhikari A."/>
            <person name="Zheng C.-J."/>
            <person name="Schuster L."/>
            <person name="Cowan T.M."/>
            <person name="Smanski M.J."/>
            <person name="Chevrette M.G."/>
            <person name="De Carvalho L.P.S."/>
            <person name="Shen B."/>
        </authorList>
    </citation>
    <scope>NUCLEOTIDE SEQUENCE [LARGE SCALE GENOMIC DNA]</scope>
    <source>
        <strain evidence="7 8">NPDC019434</strain>
    </source>
</reference>
<comment type="cofactor">
    <cofactor evidence="1">
        <name>FAD</name>
        <dbReference type="ChEBI" id="CHEBI:57692"/>
    </cofactor>
</comment>
<evidence type="ECO:0000259" key="6">
    <source>
        <dbReference type="PROSITE" id="PS51645"/>
    </source>
</evidence>
<dbReference type="InterPro" id="IPR018394">
    <property type="entry name" value="DNA_photolyase_1_CS_C"/>
</dbReference>
<comment type="caution">
    <text evidence="7">The sequence shown here is derived from an EMBL/GenBank/DDBJ whole genome shotgun (WGS) entry which is preliminary data.</text>
</comment>
<sequence length="436" mass="48332">MAVTIALFTRDLRVHDNPVLLAAVREGAAVIPLYVVDDRIVGSARPAGNKLRFLSAALAELDAELRCAGGQLVVRHGDYVDAVDRVAAQVHADSVHIAEDATWYNRCRIRALRERLERRSCLLHTHPATLTAVDPSDCVQLRPDDEVPDFATYFRRWLAAPKRRPLAKPTELVVPRIDSDPVPRFDELGDAVISPQLAVGGEITGRALWRGCTADRRQPRGRSSGDLTREGCARLSPYLHFGCLSAAEMAYHTDMATTDGRAFVRQLARRDFQLQFLVAQAELARADIARSGDHPGERRAHDPVVVGAWRDGRTGYPIVDAGMRQLAAQGWMPERARVIAAGFLTTTLRVDWRVGAEHFRRWLLDDAASDRLTWQQAGRFDPGALGTAERYDPDGNYVRRWIPELAGLPGSEIHRPWRHSVPASVYPAPIAGSVHA</sequence>
<dbReference type="InterPro" id="IPR036134">
    <property type="entry name" value="Crypto/Photolyase_FAD-like_sf"/>
</dbReference>
<dbReference type="PROSITE" id="PS51645">
    <property type="entry name" value="PHR_CRY_ALPHA_BETA"/>
    <property type="match status" value="1"/>
</dbReference>
<dbReference type="RefSeq" id="WP_357989892.1">
    <property type="nucleotide sequence ID" value="NZ_JBEYBR010000002.1"/>
</dbReference>
<dbReference type="PANTHER" id="PTHR11455:SF9">
    <property type="entry name" value="CRYPTOCHROME CIRCADIAN CLOCK 5 ISOFORM X1"/>
    <property type="match status" value="1"/>
</dbReference>
<comment type="similarity">
    <text evidence="5">Belongs to the DNA photolyase family.</text>
</comment>
<accession>A0ABV2X3N2</accession>
<keyword evidence="2 5" id="KW-0285">Flavoprotein</keyword>